<sequence>MSSSEHGSRTAEPAPAAANDDSDAEAPEQNPPSSEDEGASWDDPTQGDIFAPIFDDVATIERVCISFDSYLHLAVHLGLMREPPRQLPYRVFFDEDQNGNLAVFVADTPDPNSFDELSAPEQEAMRSELRAWPFRDIPPPVATYPMLDEQIETIFDELYPFMEVMLGDDVVEDLMRRIRLAPLWCRPSVLELFVAFQELIREAALYRVE</sequence>
<comment type="caution">
    <text evidence="2">The sequence shown here is derived from an EMBL/GenBank/DDBJ whole genome shotgun (WGS) entry which is preliminary data.</text>
</comment>
<evidence type="ECO:0000313" key="2">
    <source>
        <dbReference type="EMBL" id="KAJ6442334.1"/>
    </source>
</evidence>
<proteinExistence type="predicted"/>
<dbReference type="EMBL" id="JAQHRD010000004">
    <property type="protein sequence ID" value="KAJ6442334.1"/>
    <property type="molecule type" value="Genomic_DNA"/>
</dbReference>
<keyword evidence="3" id="KW-1185">Reference proteome</keyword>
<organism evidence="2 3">
    <name type="scientific">Purpureocillium lavendulum</name>
    <dbReference type="NCBI Taxonomy" id="1247861"/>
    <lineage>
        <taxon>Eukaryota</taxon>
        <taxon>Fungi</taxon>
        <taxon>Dikarya</taxon>
        <taxon>Ascomycota</taxon>
        <taxon>Pezizomycotina</taxon>
        <taxon>Sordariomycetes</taxon>
        <taxon>Hypocreomycetidae</taxon>
        <taxon>Hypocreales</taxon>
        <taxon>Ophiocordycipitaceae</taxon>
        <taxon>Purpureocillium</taxon>
    </lineage>
</organism>
<dbReference type="Proteomes" id="UP001163105">
    <property type="component" value="Unassembled WGS sequence"/>
</dbReference>
<gene>
    <name evidence="2" type="ORF">O9K51_05892</name>
</gene>
<feature type="region of interest" description="Disordered" evidence="1">
    <location>
        <begin position="1"/>
        <end position="47"/>
    </location>
</feature>
<evidence type="ECO:0000256" key="1">
    <source>
        <dbReference type="SAM" id="MobiDB-lite"/>
    </source>
</evidence>
<dbReference type="AlphaFoldDB" id="A0AB34FT91"/>
<protein>
    <submittedName>
        <fullName evidence="2">Uncharacterized protein</fullName>
    </submittedName>
</protein>
<evidence type="ECO:0000313" key="3">
    <source>
        <dbReference type="Proteomes" id="UP001163105"/>
    </source>
</evidence>
<name>A0AB34FT91_9HYPO</name>
<reference evidence="2" key="1">
    <citation type="submission" date="2023-01" db="EMBL/GenBank/DDBJ databases">
        <title>The growth and conidiation of Purpureocillium lavendulum are regulated by nitrogen source and histone H3K14 acetylation.</title>
        <authorList>
            <person name="Tang P."/>
            <person name="Han J."/>
            <person name="Zhang C."/>
            <person name="Tang P."/>
            <person name="Qi F."/>
            <person name="Zhang K."/>
            <person name="Liang L."/>
        </authorList>
    </citation>
    <scope>NUCLEOTIDE SEQUENCE</scope>
    <source>
        <strain evidence="2">YMF1.00683</strain>
    </source>
</reference>
<accession>A0AB34FT91</accession>